<proteinExistence type="predicted"/>
<keyword evidence="2" id="KW-0813">Transport</keyword>
<dbReference type="SUPFAM" id="SSF103473">
    <property type="entry name" value="MFS general substrate transporter"/>
    <property type="match status" value="1"/>
</dbReference>
<feature type="transmembrane region" description="Helical" evidence="6">
    <location>
        <begin position="107"/>
        <end position="125"/>
    </location>
</feature>
<dbReference type="InterPro" id="IPR036259">
    <property type="entry name" value="MFS_trans_sf"/>
</dbReference>
<dbReference type="Gene3D" id="1.20.1250.20">
    <property type="entry name" value="MFS general substrate transporter like domains"/>
    <property type="match status" value="1"/>
</dbReference>
<dbReference type="PANTHER" id="PTHR23511">
    <property type="entry name" value="SYNAPTIC VESICLE GLYCOPROTEIN 2"/>
    <property type="match status" value="1"/>
</dbReference>
<gene>
    <name evidence="7" type="ORF">L201_007562</name>
</gene>
<dbReference type="GeneID" id="91098230"/>
<evidence type="ECO:0000256" key="6">
    <source>
        <dbReference type="SAM" id="Phobius"/>
    </source>
</evidence>
<keyword evidence="3 6" id="KW-0812">Transmembrane</keyword>
<protein>
    <recommendedName>
        <fullName evidence="9">Major facilitator superfamily (MFS) profile domain-containing protein</fullName>
    </recommendedName>
</protein>
<evidence type="ECO:0000313" key="7">
    <source>
        <dbReference type="EMBL" id="WWC92603.1"/>
    </source>
</evidence>
<evidence type="ECO:0000256" key="3">
    <source>
        <dbReference type="ARBA" id="ARBA00022692"/>
    </source>
</evidence>
<dbReference type="RefSeq" id="XP_066079365.1">
    <property type="nucleotide sequence ID" value="XM_066223268.1"/>
</dbReference>
<evidence type="ECO:0008006" key="9">
    <source>
        <dbReference type="Google" id="ProtNLM"/>
    </source>
</evidence>
<evidence type="ECO:0000256" key="5">
    <source>
        <dbReference type="ARBA" id="ARBA00023136"/>
    </source>
</evidence>
<dbReference type="AlphaFoldDB" id="A0AAX4K611"/>
<evidence type="ECO:0000256" key="2">
    <source>
        <dbReference type="ARBA" id="ARBA00022448"/>
    </source>
</evidence>
<dbReference type="GO" id="GO:0016020">
    <property type="term" value="C:membrane"/>
    <property type="evidence" value="ECO:0007669"/>
    <property type="project" value="UniProtKB-SubCell"/>
</dbReference>
<evidence type="ECO:0000256" key="1">
    <source>
        <dbReference type="ARBA" id="ARBA00004141"/>
    </source>
</evidence>
<keyword evidence="8" id="KW-1185">Reference proteome</keyword>
<keyword evidence="4 6" id="KW-1133">Transmembrane helix</keyword>
<evidence type="ECO:0000313" key="8">
    <source>
        <dbReference type="Proteomes" id="UP001355207"/>
    </source>
</evidence>
<dbReference type="PANTHER" id="PTHR23511:SF12">
    <property type="entry name" value="TRANSPORTER, PUTATIVE (AFU_ORTHOLOGUE AFUA_7G01740)-RELATED"/>
    <property type="match status" value="1"/>
</dbReference>
<name>A0AAX4K611_9TREE</name>
<feature type="transmembrane region" description="Helical" evidence="6">
    <location>
        <begin position="132"/>
        <end position="160"/>
    </location>
</feature>
<dbReference type="EMBL" id="CP144108">
    <property type="protein sequence ID" value="WWC92603.1"/>
    <property type="molecule type" value="Genomic_DNA"/>
</dbReference>
<reference evidence="7 8" key="1">
    <citation type="submission" date="2024-01" db="EMBL/GenBank/DDBJ databases">
        <title>Comparative genomics of Cryptococcus and Kwoniella reveals pathogenesis evolution and contrasting modes of karyotype evolution via chromosome fusion or intercentromeric recombination.</title>
        <authorList>
            <person name="Coelho M.A."/>
            <person name="David-Palma M."/>
            <person name="Shea T."/>
            <person name="Bowers K."/>
            <person name="McGinley-Smith S."/>
            <person name="Mohammad A.W."/>
            <person name="Gnirke A."/>
            <person name="Yurkov A.M."/>
            <person name="Nowrousian M."/>
            <person name="Sun S."/>
            <person name="Cuomo C.A."/>
            <person name="Heitman J."/>
        </authorList>
    </citation>
    <scope>NUCLEOTIDE SEQUENCE [LARGE SCALE GENOMIC DNA]</scope>
    <source>
        <strain evidence="7 8">CBS 6074</strain>
    </source>
</reference>
<sequence>MSNITEESPNVGRLETPQKNEKAIPAAVVEDETVIDGVDPVYAAKARVLNRAIQDIGMGRYQWQIFFVIGFGWAQDNLWPIVTSLILTPITNEFRVSNPPLLTLAQNIGLLAGAVFWGFGCDIFGRKWGFNLTLGVTGVFGMLTSSSPTFAAAGVFAALYTSSSPSIPSFPWKD</sequence>
<feature type="transmembrane region" description="Helical" evidence="6">
    <location>
        <begin position="65"/>
        <end position="87"/>
    </location>
</feature>
<keyword evidence="5 6" id="KW-0472">Membrane</keyword>
<accession>A0AAX4K611</accession>
<dbReference type="Proteomes" id="UP001355207">
    <property type="component" value="Chromosome 11"/>
</dbReference>
<organism evidence="7 8">
    <name type="scientific">Kwoniella dendrophila CBS 6074</name>
    <dbReference type="NCBI Taxonomy" id="1295534"/>
    <lineage>
        <taxon>Eukaryota</taxon>
        <taxon>Fungi</taxon>
        <taxon>Dikarya</taxon>
        <taxon>Basidiomycota</taxon>
        <taxon>Agaricomycotina</taxon>
        <taxon>Tremellomycetes</taxon>
        <taxon>Tremellales</taxon>
        <taxon>Cryptococcaceae</taxon>
        <taxon>Kwoniella</taxon>
    </lineage>
</organism>
<evidence type="ECO:0000256" key="4">
    <source>
        <dbReference type="ARBA" id="ARBA00022989"/>
    </source>
</evidence>
<comment type="subcellular location">
    <subcellularLocation>
        <location evidence="1">Membrane</location>
        <topology evidence="1">Multi-pass membrane protein</topology>
    </subcellularLocation>
</comment>